<dbReference type="AlphaFoldDB" id="A0A4Y5YZD2"/>
<evidence type="ECO:0000313" key="2">
    <source>
        <dbReference type="Proteomes" id="UP000316093"/>
    </source>
</evidence>
<keyword evidence="2" id="KW-1185">Reference proteome</keyword>
<dbReference type="OrthoDB" id="113347at2"/>
<sequence>MAMTDLSAAHEFAADPFGERMRLPYARSWPVLGASFVFASNSDALLALAAAAYDNLPAHRLGAVPPVFQVELRLVPAVGGPSGEPPPVRTSSGGGLVMGMVDAANHVIVSPAQRRAVVTVSEDRLAYPYHVRYELIEFAVYLLAARGQELVSLHAACIGGEGRGVLLLGPSGAGKSTLTLQAALDGYDVMAEDGVFVDPKRMRATGVPNYLHVTEQSLPWLEPAARRSVMASPRIRRRSGVEKFEIDLRKEGSGMRPAPEPFDIVATVLLSPQRSDGPLLEPLTRDEAIVRLASDQPYAARQPGWRRFIDNALHRGVWVLRRGADPRATLDALAPWLTLQEAVG</sequence>
<dbReference type="EMBL" id="CP041046">
    <property type="protein sequence ID" value="QDE38332.1"/>
    <property type="molecule type" value="Genomic_DNA"/>
</dbReference>
<dbReference type="Proteomes" id="UP000316093">
    <property type="component" value="Chromosome"/>
</dbReference>
<proteinExistence type="predicted"/>
<dbReference type="SUPFAM" id="SSF53795">
    <property type="entry name" value="PEP carboxykinase-like"/>
    <property type="match status" value="1"/>
</dbReference>
<keyword evidence="1" id="KW-0808">Transferase</keyword>
<evidence type="ECO:0000313" key="1">
    <source>
        <dbReference type="EMBL" id="QDE38332.1"/>
    </source>
</evidence>
<dbReference type="KEGG" id="lpy:FIV34_03505"/>
<dbReference type="InterPro" id="IPR027417">
    <property type="entry name" value="P-loop_NTPase"/>
</dbReference>
<dbReference type="GO" id="GO:0016301">
    <property type="term" value="F:kinase activity"/>
    <property type="evidence" value="ECO:0007669"/>
    <property type="project" value="UniProtKB-KW"/>
</dbReference>
<accession>A0A4Y5YZD2</accession>
<gene>
    <name evidence="1" type="ORF">FIV34_03505</name>
</gene>
<reference evidence="1 2" key="1">
    <citation type="submission" date="2019-06" db="EMBL/GenBank/DDBJ databases">
        <title>A complete genome sequence for Luteibacter pinisoli MAH-14.</title>
        <authorList>
            <person name="Baltrus D.A."/>
        </authorList>
    </citation>
    <scope>NUCLEOTIDE SEQUENCE [LARGE SCALE GENOMIC DNA]</scope>
    <source>
        <strain evidence="1 2">MAH-14</strain>
    </source>
</reference>
<protein>
    <submittedName>
        <fullName evidence="1">Serine kinase</fullName>
    </submittedName>
</protein>
<keyword evidence="1" id="KW-0418">Kinase</keyword>
<name>A0A4Y5YZD2_9GAMM</name>
<organism evidence="1 2">
    <name type="scientific">Luteibacter pinisoli</name>
    <dbReference type="NCBI Taxonomy" id="2589080"/>
    <lineage>
        <taxon>Bacteria</taxon>
        <taxon>Pseudomonadati</taxon>
        <taxon>Pseudomonadota</taxon>
        <taxon>Gammaproteobacteria</taxon>
        <taxon>Lysobacterales</taxon>
        <taxon>Rhodanobacteraceae</taxon>
        <taxon>Luteibacter</taxon>
    </lineage>
</organism>
<dbReference type="Gene3D" id="3.40.50.300">
    <property type="entry name" value="P-loop containing nucleotide triphosphate hydrolases"/>
    <property type="match status" value="1"/>
</dbReference>